<dbReference type="SUPFAM" id="SSF51735">
    <property type="entry name" value="NAD(P)-binding Rossmann-fold domains"/>
    <property type="match status" value="1"/>
</dbReference>
<protein>
    <submittedName>
        <fullName evidence="4">SDR family NAD(P)-dependent oxidoreductase</fullName>
    </submittedName>
</protein>
<dbReference type="PRINTS" id="PR00080">
    <property type="entry name" value="SDRFAMILY"/>
</dbReference>
<comment type="similarity">
    <text evidence="1 3">Belongs to the short-chain dehydrogenases/reductases (SDR) family.</text>
</comment>
<evidence type="ECO:0000256" key="2">
    <source>
        <dbReference type="ARBA" id="ARBA00023002"/>
    </source>
</evidence>
<dbReference type="Proteomes" id="UP001359886">
    <property type="component" value="Unassembled WGS sequence"/>
</dbReference>
<keyword evidence="5" id="KW-1185">Reference proteome</keyword>
<dbReference type="GO" id="GO:0016491">
    <property type="term" value="F:oxidoreductase activity"/>
    <property type="evidence" value="ECO:0007669"/>
    <property type="project" value="UniProtKB-KW"/>
</dbReference>
<dbReference type="PANTHER" id="PTHR44196">
    <property type="entry name" value="DEHYDROGENASE/REDUCTASE SDR FAMILY MEMBER 7B"/>
    <property type="match status" value="1"/>
</dbReference>
<evidence type="ECO:0000256" key="3">
    <source>
        <dbReference type="RuleBase" id="RU000363"/>
    </source>
</evidence>
<dbReference type="PANTHER" id="PTHR44196:SF1">
    <property type="entry name" value="DEHYDROGENASE_REDUCTASE SDR FAMILY MEMBER 7B"/>
    <property type="match status" value="1"/>
</dbReference>
<reference evidence="4 5" key="1">
    <citation type="submission" date="2024-02" db="EMBL/GenBank/DDBJ databases">
        <title>A novel Wenzhouxiangellaceae bacterium, isolated from coastal sediments.</title>
        <authorList>
            <person name="Du Z.-J."/>
            <person name="Ye Y.-Q."/>
            <person name="Zhang X.-Y."/>
        </authorList>
    </citation>
    <scope>NUCLEOTIDE SEQUENCE [LARGE SCALE GENOMIC DNA]</scope>
    <source>
        <strain evidence="4 5">CH-27</strain>
    </source>
</reference>
<dbReference type="EMBL" id="JAZHOG010000002">
    <property type="protein sequence ID" value="MEJ8566614.1"/>
    <property type="molecule type" value="Genomic_DNA"/>
</dbReference>
<dbReference type="Gene3D" id="3.40.50.720">
    <property type="entry name" value="NAD(P)-binding Rossmann-like Domain"/>
    <property type="match status" value="1"/>
</dbReference>
<evidence type="ECO:0000256" key="1">
    <source>
        <dbReference type="ARBA" id="ARBA00006484"/>
    </source>
</evidence>
<dbReference type="FunFam" id="3.40.50.720:FF:000084">
    <property type="entry name" value="Short-chain dehydrogenase reductase"/>
    <property type="match status" value="1"/>
</dbReference>
<dbReference type="InterPro" id="IPR036291">
    <property type="entry name" value="NAD(P)-bd_dom_sf"/>
</dbReference>
<evidence type="ECO:0000313" key="4">
    <source>
        <dbReference type="EMBL" id="MEJ8566614.1"/>
    </source>
</evidence>
<accession>A0AAW9RCH8</accession>
<name>A0AAW9RCH8_9GAMM</name>
<sequence length="274" mass="29492">MSHQPVAVITGAGSGLGAAMAHHFAADGYAVAVTDIDAKRAAGVASELRRTGAAAIDACLDVTRQSEWDRLAQRVVAEWGGCNVLVNNAGVAVAGNCEDTPLEDWEWVLDVDLMGVIRGCHRFIPLLRSEAADGQQAHVVNVSSFAGFSAMPGLSAYGTAKAAVIAFSEHLKTELDEAGVGVSVVCPMFVQTNLMQTFRSADTTYTERVERWMARSGVSAEDVAAAVAEAVRDRRFLVLTHPGSRFALLLKRWWPSRYYRQVQRLSARADGRTA</sequence>
<dbReference type="CDD" id="cd05233">
    <property type="entry name" value="SDR_c"/>
    <property type="match status" value="1"/>
</dbReference>
<organism evidence="4 5">
    <name type="scientific">Elongatibacter sediminis</name>
    <dbReference type="NCBI Taxonomy" id="3119006"/>
    <lineage>
        <taxon>Bacteria</taxon>
        <taxon>Pseudomonadati</taxon>
        <taxon>Pseudomonadota</taxon>
        <taxon>Gammaproteobacteria</taxon>
        <taxon>Chromatiales</taxon>
        <taxon>Wenzhouxiangellaceae</taxon>
        <taxon>Elongatibacter</taxon>
    </lineage>
</organism>
<dbReference type="GO" id="GO:0016020">
    <property type="term" value="C:membrane"/>
    <property type="evidence" value="ECO:0007669"/>
    <property type="project" value="TreeGrafter"/>
</dbReference>
<evidence type="ECO:0000313" key="5">
    <source>
        <dbReference type="Proteomes" id="UP001359886"/>
    </source>
</evidence>
<comment type="caution">
    <text evidence="4">The sequence shown here is derived from an EMBL/GenBank/DDBJ whole genome shotgun (WGS) entry which is preliminary data.</text>
</comment>
<dbReference type="RefSeq" id="WP_354693938.1">
    <property type="nucleotide sequence ID" value="NZ_JAZHOG010000002.1"/>
</dbReference>
<dbReference type="Pfam" id="PF00106">
    <property type="entry name" value="adh_short"/>
    <property type="match status" value="1"/>
</dbReference>
<proteinExistence type="inferred from homology"/>
<gene>
    <name evidence="4" type="ORF">V3330_03150</name>
</gene>
<dbReference type="PRINTS" id="PR00081">
    <property type="entry name" value="GDHRDH"/>
</dbReference>
<keyword evidence="2" id="KW-0560">Oxidoreductase</keyword>
<dbReference type="InterPro" id="IPR002347">
    <property type="entry name" value="SDR_fam"/>
</dbReference>
<dbReference type="AlphaFoldDB" id="A0AAW9RCH8"/>